<accession>A0A318EG44</accession>
<keyword evidence="2" id="KW-0564">Palmitate</keyword>
<keyword evidence="2" id="KW-0732">Signal</keyword>
<evidence type="ECO:0000256" key="2">
    <source>
        <dbReference type="RuleBase" id="RU362097"/>
    </source>
</evidence>
<dbReference type="Gene3D" id="2.20.200.10">
    <property type="entry name" value="Outer membrane efflux proteins (OEP)"/>
    <property type="match status" value="1"/>
</dbReference>
<comment type="subcellular location">
    <subcellularLocation>
        <location evidence="2">Cell outer membrane</location>
        <topology evidence="2">Lipid-anchor</topology>
    </subcellularLocation>
</comment>
<gene>
    <name evidence="3" type="ORF">C8D93_106156</name>
</gene>
<feature type="signal peptide" evidence="2">
    <location>
        <begin position="1"/>
        <end position="21"/>
    </location>
</feature>
<dbReference type="Proteomes" id="UP000248330">
    <property type="component" value="Unassembled WGS sequence"/>
</dbReference>
<dbReference type="NCBIfam" id="TIGR01845">
    <property type="entry name" value="outer_NodT"/>
    <property type="match status" value="1"/>
</dbReference>
<dbReference type="RefSeq" id="WP_110265495.1">
    <property type="nucleotide sequence ID" value="NZ_CAWNXA010000006.1"/>
</dbReference>
<organism evidence="3 4">
    <name type="scientific">Sinimarinibacterium flocculans</name>
    <dbReference type="NCBI Taxonomy" id="985250"/>
    <lineage>
        <taxon>Bacteria</taxon>
        <taxon>Pseudomonadati</taxon>
        <taxon>Pseudomonadota</taxon>
        <taxon>Gammaproteobacteria</taxon>
        <taxon>Nevskiales</taxon>
        <taxon>Nevskiaceae</taxon>
        <taxon>Sinimarinibacterium</taxon>
    </lineage>
</organism>
<evidence type="ECO:0000313" key="4">
    <source>
        <dbReference type="Proteomes" id="UP000248330"/>
    </source>
</evidence>
<dbReference type="PANTHER" id="PTHR30203:SF25">
    <property type="entry name" value="OUTER MEMBRANE PROTEIN-RELATED"/>
    <property type="match status" value="1"/>
</dbReference>
<keyword evidence="2" id="KW-0449">Lipoprotein</keyword>
<dbReference type="OrthoDB" id="9770517at2"/>
<keyword evidence="2" id="KW-0812">Transmembrane</keyword>
<sequence length="479" mass="50700">MNALTTGVRATLGGFALSALAACAVGPDYRAPQPPAVEAAAPSGDADYSTAEPVARFWTVFGDPTLDALQADAQQANPELRIALANLNAARALRREVRLDAVPTVSAGAGYVRGQQSAAQAPGLDRDARTGELYEASFDAFWELDFFGRVRRANESARAGEAAVAAELQHAQVSVAAELARTYFELRGAQTRLSVAQRNAENQAGTAAYTQARLEHGSGTELDHARAIAQLKATQARLPELRIAVSNAIHRLAVLTGRTPEALDAVLRPTAALPALPRLVQIGAPGDLLRRRADVAAAERRLAAATANIGVATAALFPQVRFVGEVGISVADTGDIGDAGSEFYAFGPRISWAAFDLGRVRARIDQAEARADGALARYEQTVLRALEEHANALHAYGQLRRRLDLLDTGAQASSRAAELARIRFDGGASDFLDVLDAERSLLEAEDRLALARTETATALVAVYKSLGGGWDVPQDVAAR</sequence>
<dbReference type="InterPro" id="IPR010131">
    <property type="entry name" value="MdtP/NodT-like"/>
</dbReference>
<dbReference type="InterPro" id="IPR003423">
    <property type="entry name" value="OMP_efflux"/>
</dbReference>
<proteinExistence type="inferred from homology"/>
<dbReference type="GO" id="GO:0015562">
    <property type="term" value="F:efflux transmembrane transporter activity"/>
    <property type="evidence" value="ECO:0007669"/>
    <property type="project" value="InterPro"/>
</dbReference>
<evidence type="ECO:0000313" key="3">
    <source>
        <dbReference type="EMBL" id="PXV67179.1"/>
    </source>
</evidence>
<keyword evidence="2" id="KW-0472">Membrane</keyword>
<name>A0A318EG44_9GAMM</name>
<comment type="caution">
    <text evidence="3">The sequence shown here is derived from an EMBL/GenBank/DDBJ whole genome shotgun (WGS) entry which is preliminary data.</text>
</comment>
<dbReference type="EMBL" id="QICN01000006">
    <property type="protein sequence ID" value="PXV67179.1"/>
    <property type="molecule type" value="Genomic_DNA"/>
</dbReference>
<evidence type="ECO:0000256" key="1">
    <source>
        <dbReference type="ARBA" id="ARBA00007613"/>
    </source>
</evidence>
<dbReference type="Pfam" id="PF02321">
    <property type="entry name" value="OEP"/>
    <property type="match status" value="2"/>
</dbReference>
<dbReference type="PANTHER" id="PTHR30203">
    <property type="entry name" value="OUTER MEMBRANE CATION EFFLUX PROTEIN"/>
    <property type="match status" value="1"/>
</dbReference>
<keyword evidence="4" id="KW-1185">Reference proteome</keyword>
<reference evidence="3 4" key="1">
    <citation type="submission" date="2018-04" db="EMBL/GenBank/DDBJ databases">
        <title>Genomic Encyclopedia of Type Strains, Phase IV (KMG-IV): sequencing the most valuable type-strain genomes for metagenomic binning, comparative biology and taxonomic classification.</title>
        <authorList>
            <person name="Goeker M."/>
        </authorList>
    </citation>
    <scope>NUCLEOTIDE SEQUENCE [LARGE SCALE GENOMIC DNA]</scope>
    <source>
        <strain evidence="3 4">DSM 104150</strain>
    </source>
</reference>
<dbReference type="Gene3D" id="1.20.1600.10">
    <property type="entry name" value="Outer membrane efflux proteins (OEP)"/>
    <property type="match status" value="1"/>
</dbReference>
<dbReference type="SUPFAM" id="SSF56954">
    <property type="entry name" value="Outer membrane efflux proteins (OEP)"/>
    <property type="match status" value="1"/>
</dbReference>
<feature type="chain" id="PRO_5016189458" evidence="2">
    <location>
        <begin position="22"/>
        <end position="479"/>
    </location>
</feature>
<dbReference type="GO" id="GO:0009279">
    <property type="term" value="C:cell outer membrane"/>
    <property type="evidence" value="ECO:0007669"/>
    <property type="project" value="UniProtKB-SubCell"/>
</dbReference>
<keyword evidence="2" id="KW-1134">Transmembrane beta strand</keyword>
<protein>
    <submittedName>
        <fullName evidence="3">Multidrug efflux system outer membrane protein</fullName>
    </submittedName>
</protein>
<dbReference type="AlphaFoldDB" id="A0A318EG44"/>
<comment type="similarity">
    <text evidence="1 2">Belongs to the outer membrane factor (OMF) (TC 1.B.17) family.</text>
</comment>